<dbReference type="InterPro" id="IPR018253">
    <property type="entry name" value="DnaJ_domain_CS"/>
</dbReference>
<protein>
    <recommendedName>
        <fullName evidence="1">J domain-containing protein</fullName>
    </recommendedName>
</protein>
<dbReference type="Gene3D" id="1.10.287.110">
    <property type="entry name" value="DnaJ domain"/>
    <property type="match status" value="1"/>
</dbReference>
<dbReference type="InterPro" id="IPR036869">
    <property type="entry name" value="J_dom_sf"/>
</dbReference>
<dbReference type="EMBL" id="RDQH01000334">
    <property type="protein sequence ID" value="RXH90900.1"/>
    <property type="molecule type" value="Genomic_DNA"/>
</dbReference>
<name>A0A498J5Y2_MALDO</name>
<evidence type="ECO:0000259" key="1">
    <source>
        <dbReference type="PROSITE" id="PS50076"/>
    </source>
</evidence>
<sequence>MQQLPQQLYPLSCVLIISPASHRWLMYRPERLQSTEAYFTLGKFDFAIMQARAAKKFDSDLHGMDNYMIAYQIHATKQYKRLALALHLDKNGSITVEGAFKHAKEAWDVLFDAAEKEAYDKSLS</sequence>
<evidence type="ECO:0000313" key="3">
    <source>
        <dbReference type="Proteomes" id="UP000290289"/>
    </source>
</evidence>
<proteinExistence type="predicted"/>
<dbReference type="Pfam" id="PF00226">
    <property type="entry name" value="DnaJ"/>
    <property type="match status" value="1"/>
</dbReference>
<keyword evidence="3" id="KW-1185">Reference proteome</keyword>
<dbReference type="Proteomes" id="UP000290289">
    <property type="component" value="Chromosome 8"/>
</dbReference>
<dbReference type="PROSITE" id="PS00636">
    <property type="entry name" value="DNAJ_1"/>
    <property type="match status" value="1"/>
</dbReference>
<evidence type="ECO:0000313" key="2">
    <source>
        <dbReference type="EMBL" id="RXH90900.1"/>
    </source>
</evidence>
<gene>
    <name evidence="2" type="ORF">DVH24_006845</name>
</gene>
<dbReference type="PROSITE" id="PS50076">
    <property type="entry name" value="DNAJ_2"/>
    <property type="match status" value="1"/>
</dbReference>
<feature type="domain" description="J" evidence="1">
    <location>
        <begin position="57"/>
        <end position="123"/>
    </location>
</feature>
<reference evidence="2 3" key="1">
    <citation type="submission" date="2018-10" db="EMBL/GenBank/DDBJ databases">
        <title>A high-quality apple genome assembly.</title>
        <authorList>
            <person name="Hu J."/>
        </authorList>
    </citation>
    <scope>NUCLEOTIDE SEQUENCE [LARGE SCALE GENOMIC DNA]</scope>
    <source>
        <strain evidence="3">cv. HFTH1</strain>
        <tissue evidence="2">Young leaf</tissue>
    </source>
</reference>
<dbReference type="InterPro" id="IPR001623">
    <property type="entry name" value="DnaJ_domain"/>
</dbReference>
<dbReference type="SUPFAM" id="SSF46565">
    <property type="entry name" value="Chaperone J-domain"/>
    <property type="match status" value="1"/>
</dbReference>
<accession>A0A498J5Y2</accession>
<dbReference type="AlphaFoldDB" id="A0A498J5Y2"/>
<organism evidence="2 3">
    <name type="scientific">Malus domestica</name>
    <name type="common">Apple</name>
    <name type="synonym">Pyrus malus</name>
    <dbReference type="NCBI Taxonomy" id="3750"/>
    <lineage>
        <taxon>Eukaryota</taxon>
        <taxon>Viridiplantae</taxon>
        <taxon>Streptophyta</taxon>
        <taxon>Embryophyta</taxon>
        <taxon>Tracheophyta</taxon>
        <taxon>Spermatophyta</taxon>
        <taxon>Magnoliopsida</taxon>
        <taxon>eudicotyledons</taxon>
        <taxon>Gunneridae</taxon>
        <taxon>Pentapetalae</taxon>
        <taxon>rosids</taxon>
        <taxon>fabids</taxon>
        <taxon>Rosales</taxon>
        <taxon>Rosaceae</taxon>
        <taxon>Amygdaloideae</taxon>
        <taxon>Maleae</taxon>
        <taxon>Malus</taxon>
    </lineage>
</organism>
<dbReference type="STRING" id="3750.A0A498J5Y2"/>
<dbReference type="PANTHER" id="PTHR44137">
    <property type="entry name" value="BNAC03G44070D PROTEIN"/>
    <property type="match status" value="1"/>
</dbReference>
<dbReference type="PANTHER" id="PTHR44137:SF57">
    <property type="entry name" value="CHAPERONE DNAJ-DOMAIN PROTEIN"/>
    <property type="match status" value="1"/>
</dbReference>
<comment type="caution">
    <text evidence="2">The sequence shown here is derived from an EMBL/GenBank/DDBJ whole genome shotgun (WGS) entry which is preliminary data.</text>
</comment>